<evidence type="ECO:0008006" key="5">
    <source>
        <dbReference type="Google" id="ProtNLM"/>
    </source>
</evidence>
<comment type="caution">
    <text evidence="3">The sequence shown here is derived from an EMBL/GenBank/DDBJ whole genome shotgun (WGS) entry which is preliminary data.</text>
</comment>
<dbReference type="EMBL" id="BAAAPK010000001">
    <property type="protein sequence ID" value="GAA1672028.1"/>
    <property type="molecule type" value="Genomic_DNA"/>
</dbReference>
<dbReference type="NCBIfam" id="NF033493">
    <property type="entry name" value="MetS_like_NSS"/>
    <property type="match status" value="1"/>
</dbReference>
<accession>A0ABN2GJB1</accession>
<proteinExistence type="predicted"/>
<keyword evidence="2" id="KW-0812">Transmembrane</keyword>
<reference evidence="3 4" key="1">
    <citation type="journal article" date="2019" name="Int. J. Syst. Evol. Microbiol.">
        <title>The Global Catalogue of Microorganisms (GCM) 10K type strain sequencing project: providing services to taxonomists for standard genome sequencing and annotation.</title>
        <authorList>
            <consortium name="The Broad Institute Genomics Platform"/>
            <consortium name="The Broad Institute Genome Sequencing Center for Infectious Disease"/>
            <person name="Wu L."/>
            <person name="Ma J."/>
        </authorList>
    </citation>
    <scope>NUCLEOTIDE SEQUENCE [LARGE SCALE GENOMIC DNA]</scope>
    <source>
        <strain evidence="3 4">JCM 15575</strain>
    </source>
</reference>
<dbReference type="Proteomes" id="UP001500596">
    <property type="component" value="Unassembled WGS sequence"/>
</dbReference>
<name>A0ABN2GJB1_9MICO</name>
<keyword evidence="4" id="KW-1185">Reference proteome</keyword>
<feature type="region of interest" description="Disordered" evidence="1">
    <location>
        <begin position="31"/>
        <end position="55"/>
    </location>
</feature>
<evidence type="ECO:0000256" key="1">
    <source>
        <dbReference type="SAM" id="MobiDB-lite"/>
    </source>
</evidence>
<dbReference type="InterPro" id="IPR031596">
    <property type="entry name" value="MaAIMP_sms"/>
</dbReference>
<evidence type="ECO:0000256" key="2">
    <source>
        <dbReference type="SAM" id="Phobius"/>
    </source>
</evidence>
<organism evidence="3 4">
    <name type="scientific">Microbacterium lacus</name>
    <dbReference type="NCBI Taxonomy" id="415217"/>
    <lineage>
        <taxon>Bacteria</taxon>
        <taxon>Bacillati</taxon>
        <taxon>Actinomycetota</taxon>
        <taxon>Actinomycetes</taxon>
        <taxon>Micrococcales</taxon>
        <taxon>Microbacteriaceae</taxon>
        <taxon>Microbacterium</taxon>
    </lineage>
</organism>
<evidence type="ECO:0000313" key="3">
    <source>
        <dbReference type="EMBL" id="GAA1672028.1"/>
    </source>
</evidence>
<protein>
    <recommendedName>
        <fullName evidence="5">Methionine/alanine import family NSS transporter small subunit</fullName>
    </recommendedName>
</protein>
<feature type="transmembrane region" description="Helical" evidence="2">
    <location>
        <begin position="6"/>
        <end position="27"/>
    </location>
</feature>
<evidence type="ECO:0000313" key="4">
    <source>
        <dbReference type="Proteomes" id="UP001500596"/>
    </source>
</evidence>
<gene>
    <name evidence="3" type="ORF">GCM10009807_15190</name>
</gene>
<keyword evidence="2" id="KW-1133">Transmembrane helix</keyword>
<dbReference type="Pfam" id="PF16951">
    <property type="entry name" value="MaAIMP_sms"/>
    <property type="match status" value="1"/>
</dbReference>
<keyword evidence="2" id="KW-0472">Membrane</keyword>
<dbReference type="RefSeq" id="WP_344053200.1">
    <property type="nucleotide sequence ID" value="NZ_BAAAPK010000001.1"/>
</dbReference>
<sequence length="55" mass="6179">MTPIAITFLILAIVVVWGGLVASTLYLRRRPEREGYPPGDTDDHREDDAPVIRDT</sequence>